<feature type="signal peptide" evidence="1">
    <location>
        <begin position="1"/>
        <end position="26"/>
    </location>
</feature>
<sequence length="103" mass="11175">MRKITAIALAAAAGSASLTLSTASDAAAAERPPQCVKVRKHLVKGHYRYVKLTNLCSKRKACFTIVIPHAKDPSGSLRKGETKYVRYGTTSVPRALFVRNDNC</sequence>
<keyword evidence="3" id="KW-1185">Reference proteome</keyword>
<evidence type="ECO:0008006" key="4">
    <source>
        <dbReference type="Google" id="ProtNLM"/>
    </source>
</evidence>
<accession>A0A0N0GXG3</accession>
<protein>
    <recommendedName>
        <fullName evidence="4">Beta-Ig-H3/fasciclin</fullName>
    </recommendedName>
</protein>
<keyword evidence="1" id="KW-0732">Signal</keyword>
<feature type="chain" id="PRO_5039223148" description="Beta-Ig-H3/fasciclin" evidence="1">
    <location>
        <begin position="27"/>
        <end position="103"/>
    </location>
</feature>
<evidence type="ECO:0000313" key="3">
    <source>
        <dbReference type="Proteomes" id="UP000037982"/>
    </source>
</evidence>
<comment type="caution">
    <text evidence="2">The sequence shown here is derived from an EMBL/GenBank/DDBJ whole genome shotgun (WGS) entry which is preliminary data.</text>
</comment>
<proteinExistence type="predicted"/>
<evidence type="ECO:0000256" key="1">
    <source>
        <dbReference type="SAM" id="SignalP"/>
    </source>
</evidence>
<dbReference type="RefSeq" id="WP_046924905.1">
    <property type="nucleotide sequence ID" value="NZ_JBIAXE010000001.1"/>
</dbReference>
<organism evidence="2 3">
    <name type="scientific">Streptomyces chattanoogensis</name>
    <dbReference type="NCBI Taxonomy" id="66876"/>
    <lineage>
        <taxon>Bacteria</taxon>
        <taxon>Bacillati</taxon>
        <taxon>Actinomycetota</taxon>
        <taxon>Actinomycetes</taxon>
        <taxon>Kitasatosporales</taxon>
        <taxon>Streptomycetaceae</taxon>
        <taxon>Streptomyces</taxon>
    </lineage>
</organism>
<dbReference type="PATRIC" id="fig|66876.3.peg.5739"/>
<dbReference type="AlphaFoldDB" id="A0A0N0GXG3"/>
<gene>
    <name evidence="2" type="ORF">ADL29_26175</name>
</gene>
<name>A0A0N0GXG3_9ACTN</name>
<dbReference type="EMBL" id="LGKG01000152">
    <property type="protein sequence ID" value="KPC61009.1"/>
    <property type="molecule type" value="Genomic_DNA"/>
</dbReference>
<dbReference type="Proteomes" id="UP000037982">
    <property type="component" value="Unassembled WGS sequence"/>
</dbReference>
<reference evidence="3" key="1">
    <citation type="submission" date="2015-07" db="EMBL/GenBank/DDBJ databases">
        <authorList>
            <person name="Ju K.-S."/>
            <person name="Doroghazi J.R."/>
            <person name="Metcalf W.W."/>
        </authorList>
    </citation>
    <scope>NUCLEOTIDE SEQUENCE [LARGE SCALE GENOMIC DNA]</scope>
    <source>
        <strain evidence="3">NRRL ISP-5002</strain>
    </source>
</reference>
<evidence type="ECO:0000313" key="2">
    <source>
        <dbReference type="EMBL" id="KPC61009.1"/>
    </source>
</evidence>